<dbReference type="PANTHER" id="PTHR13720:SF55">
    <property type="entry name" value="ECHINODERM MICROTUBULE-ASSOCIATED PROTEIN-LIKE CG42247"/>
    <property type="match status" value="1"/>
</dbReference>
<dbReference type="Proteomes" id="UP000677054">
    <property type="component" value="Unassembled WGS sequence"/>
</dbReference>
<dbReference type="InterPro" id="IPR015943">
    <property type="entry name" value="WD40/YVTN_repeat-like_dom_sf"/>
</dbReference>
<name>A0A7R9AJP8_9CRUS</name>
<dbReference type="InterPro" id="IPR036322">
    <property type="entry name" value="WD40_repeat_dom_sf"/>
</dbReference>
<dbReference type="GO" id="GO:0000226">
    <property type="term" value="P:microtubule cytoskeleton organization"/>
    <property type="evidence" value="ECO:0007669"/>
    <property type="project" value="TreeGrafter"/>
</dbReference>
<evidence type="ECO:0000256" key="2">
    <source>
        <dbReference type="ARBA" id="ARBA00022737"/>
    </source>
</evidence>
<keyword evidence="5" id="KW-1185">Reference proteome</keyword>
<evidence type="ECO:0000313" key="4">
    <source>
        <dbReference type="EMBL" id="CAD7255574.1"/>
    </source>
</evidence>
<sequence length="130" mass="14628">MQGSPPTVKIFAKPDCVCVARSRPVTRYVWIFADGILLGLGAQNGYLYFYRAEKGGYAFRRTAILQGSLPLAHLDWSTDSVYVRTQSQDGDVGFWDVKAQAEVKDQSKSRDLAFATHNCTLSYFTFGEWE</sequence>
<keyword evidence="3" id="KW-1133">Transmembrane helix</keyword>
<feature type="non-terminal residue" evidence="4">
    <location>
        <position position="130"/>
    </location>
</feature>
<keyword evidence="2" id="KW-0677">Repeat</keyword>
<dbReference type="PANTHER" id="PTHR13720">
    <property type="entry name" value="WD-40 REPEAT PROTEIN"/>
    <property type="match status" value="1"/>
</dbReference>
<dbReference type="EMBL" id="CAJPEV010035159">
    <property type="protein sequence ID" value="CAG0909542.1"/>
    <property type="molecule type" value="Genomic_DNA"/>
</dbReference>
<dbReference type="OrthoDB" id="47802at2759"/>
<evidence type="ECO:0000313" key="5">
    <source>
        <dbReference type="Proteomes" id="UP000677054"/>
    </source>
</evidence>
<organism evidence="4">
    <name type="scientific">Darwinula stevensoni</name>
    <dbReference type="NCBI Taxonomy" id="69355"/>
    <lineage>
        <taxon>Eukaryota</taxon>
        <taxon>Metazoa</taxon>
        <taxon>Ecdysozoa</taxon>
        <taxon>Arthropoda</taxon>
        <taxon>Crustacea</taxon>
        <taxon>Oligostraca</taxon>
        <taxon>Ostracoda</taxon>
        <taxon>Podocopa</taxon>
        <taxon>Podocopida</taxon>
        <taxon>Darwinulocopina</taxon>
        <taxon>Darwinuloidea</taxon>
        <taxon>Darwinulidae</taxon>
        <taxon>Darwinula</taxon>
    </lineage>
</organism>
<dbReference type="GO" id="GO:0072686">
    <property type="term" value="C:mitotic spindle"/>
    <property type="evidence" value="ECO:0007669"/>
    <property type="project" value="TreeGrafter"/>
</dbReference>
<protein>
    <submittedName>
        <fullName evidence="4">Uncharacterized protein</fullName>
    </submittedName>
</protein>
<reference evidence="4" key="1">
    <citation type="submission" date="2020-11" db="EMBL/GenBank/DDBJ databases">
        <authorList>
            <person name="Tran Van P."/>
        </authorList>
    </citation>
    <scope>NUCLEOTIDE SEQUENCE</scope>
</reference>
<keyword evidence="1" id="KW-0853">WD repeat</keyword>
<keyword evidence="3" id="KW-0472">Membrane</keyword>
<dbReference type="GO" id="GO:0008017">
    <property type="term" value="F:microtubule binding"/>
    <property type="evidence" value="ECO:0007669"/>
    <property type="project" value="TreeGrafter"/>
</dbReference>
<keyword evidence="3" id="KW-0812">Transmembrane</keyword>
<accession>A0A7R9AJP8</accession>
<evidence type="ECO:0000256" key="1">
    <source>
        <dbReference type="ARBA" id="ARBA00022574"/>
    </source>
</evidence>
<dbReference type="Gene3D" id="2.130.10.10">
    <property type="entry name" value="YVTN repeat-like/Quinoprotein amine dehydrogenase"/>
    <property type="match status" value="1"/>
</dbReference>
<evidence type="ECO:0000256" key="3">
    <source>
        <dbReference type="SAM" id="Phobius"/>
    </source>
</evidence>
<dbReference type="AlphaFoldDB" id="A0A7R9AJP8"/>
<feature type="transmembrane region" description="Helical" evidence="3">
    <location>
        <begin position="29"/>
        <end position="50"/>
    </location>
</feature>
<proteinExistence type="predicted"/>
<dbReference type="EMBL" id="LR934677">
    <property type="protein sequence ID" value="CAD7255574.1"/>
    <property type="molecule type" value="Genomic_DNA"/>
</dbReference>
<gene>
    <name evidence="4" type="ORF">DSTB1V02_LOCUS15319</name>
</gene>
<dbReference type="InterPro" id="IPR050630">
    <property type="entry name" value="WD_repeat_EMAP"/>
</dbReference>
<dbReference type="SUPFAM" id="SSF50978">
    <property type="entry name" value="WD40 repeat-like"/>
    <property type="match status" value="1"/>
</dbReference>